<evidence type="ECO:0000313" key="4">
    <source>
        <dbReference type="Proteomes" id="UP001249959"/>
    </source>
</evidence>
<comment type="caution">
    <text evidence="3">The sequence shown here is derived from an EMBL/GenBank/DDBJ whole genome shotgun (WGS) entry which is preliminary data.</text>
</comment>
<evidence type="ECO:0000256" key="1">
    <source>
        <dbReference type="SAM" id="Phobius"/>
    </source>
</evidence>
<dbReference type="PANTHER" id="PTHR36834">
    <property type="entry name" value="MEMBRANE PROTEIN-RELATED"/>
    <property type="match status" value="1"/>
</dbReference>
<dbReference type="PANTHER" id="PTHR36834:SF1">
    <property type="entry name" value="INTEGRAL MEMBRANE PROTEIN"/>
    <property type="match status" value="1"/>
</dbReference>
<dbReference type="Proteomes" id="UP001249959">
    <property type="component" value="Unassembled WGS sequence"/>
</dbReference>
<feature type="domain" description="VanZ-like" evidence="2">
    <location>
        <begin position="10"/>
        <end position="142"/>
    </location>
</feature>
<proteinExistence type="predicted"/>
<dbReference type="EMBL" id="JAVNWW010000004">
    <property type="protein sequence ID" value="MDU0809267.1"/>
    <property type="molecule type" value="Genomic_DNA"/>
</dbReference>
<protein>
    <submittedName>
        <fullName evidence="3">VanZ family protein</fullName>
    </submittedName>
</protein>
<keyword evidence="1" id="KW-0812">Transmembrane</keyword>
<dbReference type="RefSeq" id="WP_315574469.1">
    <property type="nucleotide sequence ID" value="NZ_JARDXH010000001.1"/>
</dbReference>
<feature type="transmembrane region" description="Helical" evidence="1">
    <location>
        <begin position="125"/>
        <end position="142"/>
    </location>
</feature>
<feature type="transmembrane region" description="Helical" evidence="1">
    <location>
        <begin position="149"/>
        <end position="167"/>
    </location>
</feature>
<gene>
    <name evidence="3" type="ORF">PQG45_09495</name>
</gene>
<reference evidence="3 4" key="1">
    <citation type="submission" date="2023-09" db="EMBL/GenBank/DDBJ databases">
        <title>Aquirufa genomes.</title>
        <authorList>
            <person name="Pitt A."/>
        </authorList>
    </citation>
    <scope>NUCLEOTIDE SEQUENCE [LARGE SCALE GENOMIC DNA]</scope>
    <source>
        <strain evidence="3 4">LEOWEIH-7C</strain>
    </source>
</reference>
<accession>A0ABU3TTT0</accession>
<feature type="transmembrane region" description="Helical" evidence="1">
    <location>
        <begin position="63"/>
        <end position="84"/>
    </location>
</feature>
<evidence type="ECO:0000313" key="3">
    <source>
        <dbReference type="EMBL" id="MDU0809267.1"/>
    </source>
</evidence>
<sequence>MNYLSRAILLVYTLLLIKFVVFKDMDMILVGHMRFYFGGTQTGAANWIPFKTIAEYFNGERGLLISGLNLAGNLVLLFPIGFLLPNCFANLLGRKVILYIALIISLGIETIQALSNIGIFDVDDVLLNGIGLLGGFGAYRLIPRKWVNPSTIAFALLLSLGLLFYITNSAPISNR</sequence>
<dbReference type="Pfam" id="PF04892">
    <property type="entry name" value="VanZ"/>
    <property type="match status" value="1"/>
</dbReference>
<keyword evidence="4" id="KW-1185">Reference proteome</keyword>
<name>A0ABU3TTT0_9BACT</name>
<feature type="transmembrane region" description="Helical" evidence="1">
    <location>
        <begin position="96"/>
        <end position="119"/>
    </location>
</feature>
<dbReference type="InterPro" id="IPR053150">
    <property type="entry name" value="Teicoplanin_resist-assoc"/>
</dbReference>
<dbReference type="InterPro" id="IPR006976">
    <property type="entry name" value="VanZ-like"/>
</dbReference>
<keyword evidence="1" id="KW-0472">Membrane</keyword>
<keyword evidence="1" id="KW-1133">Transmembrane helix</keyword>
<organism evidence="3 4">
    <name type="scientific">Aquirufa regiilacus</name>
    <dbReference type="NCBI Taxonomy" id="3024868"/>
    <lineage>
        <taxon>Bacteria</taxon>
        <taxon>Pseudomonadati</taxon>
        <taxon>Bacteroidota</taxon>
        <taxon>Cytophagia</taxon>
        <taxon>Cytophagales</taxon>
        <taxon>Flectobacillaceae</taxon>
        <taxon>Aquirufa</taxon>
    </lineage>
</organism>
<evidence type="ECO:0000259" key="2">
    <source>
        <dbReference type="Pfam" id="PF04892"/>
    </source>
</evidence>